<name>A0A9W8XA50_9PLEO</name>
<dbReference type="PANTHER" id="PTHR48050">
    <property type="entry name" value="STEROL 3-BETA-GLUCOSYLTRANSFERASE"/>
    <property type="match status" value="1"/>
</dbReference>
<sequence>MDAELNQDEPPPAYTEIDGRINIDLDSKIARTLASFVPEPPAYSPPLDPRQSPIAQKSWKIRLNIVIQVVGSRGDVQPFIALGQELQSYGHRVRIATHDCFASFVGASNLEFYPIGGDPHDLMAYMVKNPGLIPSMSSLRAGDVQRKRTMVEQMLSGCWKSFTITNERWDPFTSMGSSGFSTIRGMVTSAGDMVASPYSAVQKASPEDSASKTTRKAMANFGKSFGKFNGRLFHGAIVDLPFAVAEGLRAVPKLYGEEVQSHGEVKDAASGFSVGGKNFVQGMSDGISGLFTKPMQGMKEEGALGFAKGTGKGVLGLATKTTSAAIGIVAYPGQGISKSVIAPFKLMTRKAIMSQRLAEGEHMSSSEGLKNADVLRKFEELVTHASKGRGAIEASGYFV</sequence>
<dbReference type="OrthoDB" id="5835829at2759"/>
<dbReference type="GeneID" id="80915178"/>
<dbReference type="Pfam" id="PF03033">
    <property type="entry name" value="Glyco_transf_28"/>
    <property type="match status" value="1"/>
</dbReference>
<dbReference type="Proteomes" id="UP001140513">
    <property type="component" value="Unassembled WGS sequence"/>
</dbReference>
<dbReference type="InterPro" id="IPR050426">
    <property type="entry name" value="Glycosyltransferase_28"/>
</dbReference>
<dbReference type="SUPFAM" id="SSF53756">
    <property type="entry name" value="UDP-Glycosyltransferase/glycogen phosphorylase"/>
    <property type="match status" value="1"/>
</dbReference>
<proteinExistence type="predicted"/>
<organism evidence="2 3">
    <name type="scientific">Didymosphaeria variabile</name>
    <dbReference type="NCBI Taxonomy" id="1932322"/>
    <lineage>
        <taxon>Eukaryota</taxon>
        <taxon>Fungi</taxon>
        <taxon>Dikarya</taxon>
        <taxon>Ascomycota</taxon>
        <taxon>Pezizomycotina</taxon>
        <taxon>Dothideomycetes</taxon>
        <taxon>Pleosporomycetidae</taxon>
        <taxon>Pleosporales</taxon>
        <taxon>Massarineae</taxon>
        <taxon>Didymosphaeriaceae</taxon>
        <taxon>Didymosphaeria</taxon>
    </lineage>
</organism>
<dbReference type="GO" id="GO:0016758">
    <property type="term" value="F:hexosyltransferase activity"/>
    <property type="evidence" value="ECO:0007669"/>
    <property type="project" value="InterPro"/>
</dbReference>
<dbReference type="GO" id="GO:0005975">
    <property type="term" value="P:carbohydrate metabolic process"/>
    <property type="evidence" value="ECO:0007669"/>
    <property type="project" value="InterPro"/>
</dbReference>
<comment type="caution">
    <text evidence="2">The sequence shown here is derived from an EMBL/GenBank/DDBJ whole genome shotgun (WGS) entry which is preliminary data.</text>
</comment>
<protein>
    <recommendedName>
        <fullName evidence="1">Glycosyltransferase family 28 N-terminal domain-containing protein</fullName>
    </recommendedName>
</protein>
<dbReference type="FunFam" id="3.40.50.2000:FF:000268">
    <property type="entry name" value="Glycosyltransferase family 1 protein"/>
    <property type="match status" value="1"/>
</dbReference>
<dbReference type="Gene3D" id="3.40.50.2000">
    <property type="entry name" value="Glycogen Phosphorylase B"/>
    <property type="match status" value="1"/>
</dbReference>
<dbReference type="PANTHER" id="PTHR48050:SF27">
    <property type="entry name" value="GLUCOSYLTRANSFERASE, PUTATIVE (AFU_ORTHOLOGUE AFUA_7G04880)-RELATED"/>
    <property type="match status" value="1"/>
</dbReference>
<evidence type="ECO:0000313" key="3">
    <source>
        <dbReference type="Proteomes" id="UP001140513"/>
    </source>
</evidence>
<evidence type="ECO:0000313" key="2">
    <source>
        <dbReference type="EMBL" id="KAJ4345515.1"/>
    </source>
</evidence>
<reference evidence="2" key="1">
    <citation type="submission" date="2022-10" db="EMBL/GenBank/DDBJ databases">
        <title>Tapping the CABI collections for fungal endophytes: first genome assemblies for Collariella, Neodidymelliopsis, Ascochyta clinopodiicola, Didymella pomorum, Didymosphaeria variabile, Neocosmospora piperis and Neocucurbitaria cava.</title>
        <authorList>
            <person name="Hill R."/>
        </authorList>
    </citation>
    <scope>NUCLEOTIDE SEQUENCE</scope>
    <source>
        <strain evidence="2">IMI 356815</strain>
    </source>
</reference>
<accession>A0A9W8XA50</accession>
<dbReference type="EMBL" id="JAPEUX010000009">
    <property type="protein sequence ID" value="KAJ4345515.1"/>
    <property type="molecule type" value="Genomic_DNA"/>
</dbReference>
<evidence type="ECO:0000259" key="1">
    <source>
        <dbReference type="Pfam" id="PF03033"/>
    </source>
</evidence>
<dbReference type="RefSeq" id="XP_056065679.1">
    <property type="nucleotide sequence ID" value="XM_056220376.1"/>
</dbReference>
<keyword evidence="3" id="KW-1185">Reference proteome</keyword>
<feature type="domain" description="Glycosyltransferase family 28 N-terminal" evidence="1">
    <location>
        <begin position="65"/>
        <end position="153"/>
    </location>
</feature>
<gene>
    <name evidence="2" type="ORF">N0V89_011648</name>
</gene>
<dbReference type="InterPro" id="IPR004276">
    <property type="entry name" value="GlycoTrans_28_N"/>
</dbReference>
<dbReference type="AlphaFoldDB" id="A0A9W8XA50"/>